<evidence type="ECO:0000313" key="3">
    <source>
        <dbReference type="EMBL" id="MBD2255351.1"/>
    </source>
</evidence>
<comment type="caution">
    <text evidence="3">The sequence shown here is derived from an EMBL/GenBank/DDBJ whole genome shotgun (WGS) entry which is preliminary data.</text>
</comment>
<dbReference type="Gene3D" id="2.160.20.80">
    <property type="entry name" value="E3 ubiquitin-protein ligase SopA"/>
    <property type="match status" value="1"/>
</dbReference>
<proteinExistence type="predicted"/>
<reference evidence="3 4" key="1">
    <citation type="journal article" date="2020" name="ISME J.">
        <title>Comparative genomics reveals insights into cyanobacterial evolution and habitat adaptation.</title>
        <authorList>
            <person name="Chen M.Y."/>
            <person name="Teng W.K."/>
            <person name="Zhao L."/>
            <person name="Hu C.X."/>
            <person name="Zhou Y.K."/>
            <person name="Han B.P."/>
            <person name="Song L.R."/>
            <person name="Shu W.S."/>
        </authorList>
    </citation>
    <scope>NUCLEOTIDE SEQUENCE [LARGE SCALE GENOMIC DNA]</scope>
    <source>
        <strain evidence="3 4">FACHB-3921</strain>
    </source>
</reference>
<dbReference type="PANTHER" id="PTHR47485:SF1">
    <property type="entry name" value="THYLAKOID LUMENAL 17.4 KDA PROTEIN, CHLOROPLASTIC"/>
    <property type="match status" value="1"/>
</dbReference>
<sequence length="906" mass="103363">MEKLKLLWQRLFSNERLEKAGDIAESGAEITKAGLEFAIALGVLATAPSAPVIAAGLSFVGIARSGLRLLHGSSNEKFEIAQWVAVACPLAYVNSFNHLVQRNVWLQNRLNAKIEILDINPQLNQLGELELDNSEAKEALTKFSNSTLGQALNQQLSIYLQNAGIAENIASVVTAWVAWDTFNYIKQLLLYEPENIHQALNLFITAAQELRANEKYASIESYLKEQISPSPSDPLLIERWKVVGEEFKIPEIYVSLEAHLLDSNGRATEKEPTVNLENWVTEQLNKPERNRQVIFIQAGPGRGKSVFCKMFADWVRENLHPIWTPIMIRLTDIDTFETNVENTLRAAIRENFVNRDDWLSDRNTRYLFILDGFDELRFGRRTARGIEDFLGQVGNYQAQTVCKHQFVVTGRESALHGIENRLPANLVRLEIALMDDQIQIQWLEKWGRLVGQDKAEEFQQFIKAYNCPERVKELAKEPLLLYLLAAMHRDNELNMQMFENTNGVQAKIVVYQKTLNWVLTKQRPENLNQQLTEFDAKDLRLILTEAGLCVTQSGREWTSITAIEERLKNDKSAREMLEKAQHKLGENPLRNALAAFYLRPAKASESTEGAVEFIHKSFGEFLCAQKIKESLKRWVEVDSKSRRERYIIDDDTLAEEIYDLFGYGGLLEEIVEYLMALLDSGQQFQYLKLFERLEEFYDNWCRGKFINGHPKNIPLNQMQKFHTEKILLDIREVDIFTGLNIMILLLELHRYAKTKDDLKDKIDFYLSIRKYGDDKNQELINVINYSNSINIKTFTATVGHFLSYANLQSANLIGSYLNGVNLKGANLQGANLIGTYLNGANFESANLQDVNLIGTYLNGANFESANLENANFLCAYLNGAYFIGAYFNNTNINDSCLKNTDFEGLT</sequence>
<dbReference type="InterPro" id="IPR027417">
    <property type="entry name" value="P-loop_NTPase"/>
</dbReference>
<dbReference type="Proteomes" id="UP000621307">
    <property type="component" value="Unassembled WGS sequence"/>
</dbReference>
<dbReference type="RefSeq" id="WP_190572165.1">
    <property type="nucleotide sequence ID" value="NZ_JACJQL010000090.1"/>
</dbReference>
<dbReference type="SUPFAM" id="SSF52540">
    <property type="entry name" value="P-loop containing nucleoside triphosphate hydrolases"/>
    <property type="match status" value="1"/>
</dbReference>
<dbReference type="SUPFAM" id="SSF141571">
    <property type="entry name" value="Pentapeptide repeat-like"/>
    <property type="match status" value="1"/>
</dbReference>
<dbReference type="PANTHER" id="PTHR47485">
    <property type="entry name" value="THYLAKOID LUMENAL 17.4 KDA PROTEIN, CHLOROPLASTIC"/>
    <property type="match status" value="1"/>
</dbReference>
<evidence type="ECO:0000259" key="2">
    <source>
        <dbReference type="Pfam" id="PF22735"/>
    </source>
</evidence>
<dbReference type="Pfam" id="PF00805">
    <property type="entry name" value="Pentapeptide"/>
    <property type="match status" value="2"/>
</dbReference>
<feature type="domain" description="NACHT N-terminal Helical" evidence="2">
    <location>
        <begin position="48"/>
        <end position="238"/>
    </location>
</feature>
<evidence type="ECO:0000313" key="4">
    <source>
        <dbReference type="Proteomes" id="UP000621307"/>
    </source>
</evidence>
<gene>
    <name evidence="3" type="ORF">H6G14_29490</name>
</gene>
<keyword evidence="1" id="KW-0677">Repeat</keyword>
<dbReference type="InterPro" id="IPR001646">
    <property type="entry name" value="5peptide_repeat"/>
</dbReference>
<accession>A0ABR8BN11</accession>
<dbReference type="Pfam" id="PF22735">
    <property type="entry name" value="NNH3"/>
    <property type="match status" value="1"/>
</dbReference>
<keyword evidence="4" id="KW-1185">Reference proteome</keyword>
<organism evidence="3 4">
    <name type="scientific">Nostoc parmelioides FACHB-3921</name>
    <dbReference type="NCBI Taxonomy" id="2692909"/>
    <lineage>
        <taxon>Bacteria</taxon>
        <taxon>Bacillati</taxon>
        <taxon>Cyanobacteriota</taxon>
        <taxon>Cyanophyceae</taxon>
        <taxon>Nostocales</taxon>
        <taxon>Nostocaceae</taxon>
        <taxon>Nostoc</taxon>
    </lineage>
</organism>
<protein>
    <submittedName>
        <fullName evidence="3">Pentapeptide repeat-containing protein</fullName>
    </submittedName>
</protein>
<dbReference type="EMBL" id="JACJQL010000090">
    <property type="protein sequence ID" value="MBD2255351.1"/>
    <property type="molecule type" value="Genomic_DNA"/>
</dbReference>
<name>A0ABR8BN11_9NOSO</name>
<dbReference type="InterPro" id="IPR054568">
    <property type="entry name" value="NNH3"/>
</dbReference>
<evidence type="ECO:0000256" key="1">
    <source>
        <dbReference type="ARBA" id="ARBA00022737"/>
    </source>
</evidence>
<dbReference type="Gene3D" id="3.40.50.300">
    <property type="entry name" value="P-loop containing nucleotide triphosphate hydrolases"/>
    <property type="match status" value="1"/>
</dbReference>